<evidence type="ECO:0000313" key="1">
    <source>
        <dbReference type="EMBL" id="GIY92061.1"/>
    </source>
</evidence>
<protein>
    <submittedName>
        <fullName evidence="1">Uncharacterized protein</fullName>
    </submittedName>
</protein>
<organism evidence="1 2">
    <name type="scientific">Caerostris extrusa</name>
    <name type="common">Bark spider</name>
    <name type="synonym">Caerostris bankana</name>
    <dbReference type="NCBI Taxonomy" id="172846"/>
    <lineage>
        <taxon>Eukaryota</taxon>
        <taxon>Metazoa</taxon>
        <taxon>Ecdysozoa</taxon>
        <taxon>Arthropoda</taxon>
        <taxon>Chelicerata</taxon>
        <taxon>Arachnida</taxon>
        <taxon>Araneae</taxon>
        <taxon>Araneomorphae</taxon>
        <taxon>Entelegynae</taxon>
        <taxon>Araneoidea</taxon>
        <taxon>Araneidae</taxon>
        <taxon>Caerostris</taxon>
    </lineage>
</organism>
<dbReference type="AlphaFoldDB" id="A0AAV4X9W3"/>
<name>A0AAV4X9W3_CAEEX</name>
<sequence>MNNAPCDEGVFILGIKHTQINLEKCPPKVHGYTRNLFCLSDVTHPEYLRSGTGKLFAERVPPSPKVARLKFVRPERWLRMYSVPDSKYGMRGR</sequence>
<accession>A0AAV4X9W3</accession>
<evidence type="ECO:0000313" key="2">
    <source>
        <dbReference type="Proteomes" id="UP001054945"/>
    </source>
</evidence>
<dbReference type="Proteomes" id="UP001054945">
    <property type="component" value="Unassembled WGS sequence"/>
</dbReference>
<dbReference type="EMBL" id="BPLR01000087">
    <property type="protein sequence ID" value="GIY92061.1"/>
    <property type="molecule type" value="Genomic_DNA"/>
</dbReference>
<comment type="caution">
    <text evidence="1">The sequence shown here is derived from an EMBL/GenBank/DDBJ whole genome shotgun (WGS) entry which is preliminary data.</text>
</comment>
<gene>
    <name evidence="1" type="ORF">CEXT_46091</name>
</gene>
<proteinExistence type="predicted"/>
<keyword evidence="2" id="KW-1185">Reference proteome</keyword>
<reference evidence="1 2" key="1">
    <citation type="submission" date="2021-06" db="EMBL/GenBank/DDBJ databases">
        <title>Caerostris extrusa draft genome.</title>
        <authorList>
            <person name="Kono N."/>
            <person name="Arakawa K."/>
        </authorList>
    </citation>
    <scope>NUCLEOTIDE SEQUENCE [LARGE SCALE GENOMIC DNA]</scope>
</reference>